<comment type="similarity">
    <text evidence="2">Belongs to the HdrA family.</text>
</comment>
<keyword evidence="3" id="KW-0004">4Fe-4S</keyword>
<keyword evidence="8" id="KW-0411">Iron-sulfur</keyword>
<dbReference type="Gene3D" id="3.40.50.720">
    <property type="entry name" value="NAD(P)-binding Rossmann-like Domain"/>
    <property type="match status" value="1"/>
</dbReference>
<sequence>MAEKNKPEEVPASGKVGVYVCYCGGNISDEVEVEKVCDRLRRQPGVAVARSNMFMCSEPGQEMIIEDIKSGKVDRVVVASCSPRLHETTFRSAISRAGGNPYLYEHANIREQVSWVHHGAEATDKATRLVAAAAAKAGWLEPLKPIRVEVQPRAVVIGAGVAGLKAALELADRGVEVVLLEKSPFLGGQVARWQRLAPFGESAAEVVSELTSAVLQHPGITVHTGATVEGFEGYIGNFKLKVVQRPPSGAAYAQELDSLSRSGGGPGEYVPFVGVMPSARPEREAEFAITAGTIILATGMKPYLPQRGEYGYQEFPEVVTLPEFTRLLDAARKHRQGEMLVIQGRRIRNLALIHCVGSRQIPGIHEEGEKGYLNEYCSRTCCTASLFTANLIRETYPQTRVFEFYRDIRAFGRGQEELYAQASENGVTFFRFQAGEEPQVIRPGASSSSPLQLRVKDVLTFGEELEVPADLVVLAVGQEANPIPELVELMKLPVGADRFLLEVHPKLRPVEVAIAGIYLAGTCQAPFDVGEASAAAAAAAVKAAAVLTRGYVELDPFVAEVDLSQCQGVGACVAACLAPGALSLVDLEVEGQKVRRAQVNPALCLGCGACVAVCPHNAINVKGWTLKQYEAMVDAIVSTDIAA</sequence>
<evidence type="ECO:0000256" key="6">
    <source>
        <dbReference type="ARBA" id="ARBA00023002"/>
    </source>
</evidence>
<evidence type="ECO:0000256" key="8">
    <source>
        <dbReference type="ARBA" id="ARBA00023014"/>
    </source>
</evidence>
<evidence type="ECO:0000256" key="5">
    <source>
        <dbReference type="ARBA" id="ARBA00022827"/>
    </source>
</evidence>
<dbReference type="EMBL" id="DTMF01000095">
    <property type="protein sequence ID" value="HGF33458.1"/>
    <property type="molecule type" value="Genomic_DNA"/>
</dbReference>
<comment type="cofactor">
    <cofactor evidence="1">
        <name>FAD</name>
        <dbReference type="ChEBI" id="CHEBI:57692"/>
    </cofactor>
</comment>
<dbReference type="InterPro" id="IPR039650">
    <property type="entry name" value="HdrA-like"/>
</dbReference>
<dbReference type="PRINTS" id="PR00411">
    <property type="entry name" value="PNDRDTASEI"/>
</dbReference>
<dbReference type="Pfam" id="PF12838">
    <property type="entry name" value="Fer4_7"/>
    <property type="match status" value="1"/>
</dbReference>
<dbReference type="GO" id="GO:0051539">
    <property type="term" value="F:4 iron, 4 sulfur cluster binding"/>
    <property type="evidence" value="ECO:0007669"/>
    <property type="project" value="UniProtKB-KW"/>
</dbReference>
<evidence type="ECO:0000259" key="9">
    <source>
        <dbReference type="PROSITE" id="PS51379"/>
    </source>
</evidence>
<dbReference type="PROSITE" id="PS51379">
    <property type="entry name" value="4FE4S_FER_2"/>
    <property type="match status" value="2"/>
</dbReference>
<dbReference type="PROSITE" id="PS00198">
    <property type="entry name" value="4FE4S_FER_1"/>
    <property type="match status" value="1"/>
</dbReference>
<keyword evidence="7" id="KW-0408">Iron</keyword>
<dbReference type="SUPFAM" id="SSF51905">
    <property type="entry name" value="FAD/NAD(P)-binding domain"/>
    <property type="match status" value="1"/>
</dbReference>
<evidence type="ECO:0000256" key="3">
    <source>
        <dbReference type="ARBA" id="ARBA00022485"/>
    </source>
</evidence>
<feature type="domain" description="4Fe-4S ferredoxin-type" evidence="9">
    <location>
        <begin position="595"/>
        <end position="624"/>
    </location>
</feature>
<evidence type="ECO:0000256" key="2">
    <source>
        <dbReference type="ARBA" id="ARBA00006561"/>
    </source>
</evidence>
<dbReference type="InterPro" id="IPR036188">
    <property type="entry name" value="FAD/NAD-bd_sf"/>
</dbReference>
<evidence type="ECO:0000256" key="7">
    <source>
        <dbReference type="ARBA" id="ARBA00023004"/>
    </source>
</evidence>
<dbReference type="SUPFAM" id="SSF54862">
    <property type="entry name" value="4Fe-4S ferredoxins"/>
    <property type="match status" value="1"/>
</dbReference>
<keyword evidence="6" id="KW-0560">Oxidoreductase</keyword>
<feature type="domain" description="4Fe-4S ferredoxin-type" evidence="9">
    <location>
        <begin position="557"/>
        <end position="587"/>
    </location>
</feature>
<proteinExistence type="inferred from homology"/>
<reference evidence="10" key="1">
    <citation type="journal article" date="2020" name="mSystems">
        <title>Genome- and Community-Level Interaction Insights into Carbon Utilization and Element Cycling Functions of Hydrothermarchaeota in Hydrothermal Sediment.</title>
        <authorList>
            <person name="Zhou Z."/>
            <person name="Liu Y."/>
            <person name="Xu W."/>
            <person name="Pan J."/>
            <person name="Luo Z.H."/>
            <person name="Li M."/>
        </authorList>
    </citation>
    <scope>NUCLEOTIDE SEQUENCE [LARGE SCALE GENOMIC DNA]</scope>
    <source>
        <strain evidence="10">SpSt-897</strain>
    </source>
</reference>
<comment type="caution">
    <text evidence="10">The sequence shown here is derived from an EMBL/GenBank/DDBJ whole genome shotgun (WGS) entry which is preliminary data.</text>
</comment>
<dbReference type="Gene3D" id="3.30.70.20">
    <property type="match status" value="1"/>
</dbReference>
<dbReference type="Pfam" id="PF13450">
    <property type="entry name" value="NAD_binding_8"/>
    <property type="match status" value="1"/>
</dbReference>
<evidence type="ECO:0000256" key="1">
    <source>
        <dbReference type="ARBA" id="ARBA00001974"/>
    </source>
</evidence>
<dbReference type="InterPro" id="IPR017896">
    <property type="entry name" value="4Fe4S_Fe-S-bd"/>
</dbReference>
<gene>
    <name evidence="10" type="ORF">ENW96_03585</name>
</gene>
<dbReference type="InterPro" id="IPR017900">
    <property type="entry name" value="4Fe4S_Fe_S_CS"/>
</dbReference>
<evidence type="ECO:0000313" key="10">
    <source>
        <dbReference type="EMBL" id="HGF33458.1"/>
    </source>
</evidence>
<evidence type="ECO:0000256" key="4">
    <source>
        <dbReference type="ARBA" id="ARBA00022723"/>
    </source>
</evidence>
<dbReference type="PANTHER" id="PTHR43498">
    <property type="entry name" value="FERREDOXIN:COB-COM HETERODISULFIDE REDUCTASE SUBUNIT A"/>
    <property type="match status" value="1"/>
</dbReference>
<keyword evidence="5" id="KW-0274">FAD</keyword>
<dbReference type="AlphaFoldDB" id="A0A7C3UWS2"/>
<name>A0A7C3UWS2_9BACT</name>
<dbReference type="GO" id="GO:0046872">
    <property type="term" value="F:metal ion binding"/>
    <property type="evidence" value="ECO:0007669"/>
    <property type="project" value="UniProtKB-KW"/>
</dbReference>
<accession>A0A7C3UWS2</accession>
<dbReference type="PANTHER" id="PTHR43498:SF1">
    <property type="entry name" value="COB--COM HETERODISULFIDE REDUCTASE IRON-SULFUR SUBUNIT A"/>
    <property type="match status" value="1"/>
</dbReference>
<protein>
    <submittedName>
        <fullName evidence="10">CoB--CoM heterodisulfide reductase iron-sulfur subunit A family protein</fullName>
    </submittedName>
</protein>
<keyword evidence="5" id="KW-0285">Flavoprotein</keyword>
<organism evidence="10">
    <name type="scientific">Desulfobacca acetoxidans</name>
    <dbReference type="NCBI Taxonomy" id="60893"/>
    <lineage>
        <taxon>Bacteria</taxon>
        <taxon>Pseudomonadati</taxon>
        <taxon>Thermodesulfobacteriota</taxon>
        <taxon>Desulfobaccia</taxon>
        <taxon>Desulfobaccales</taxon>
        <taxon>Desulfobaccaceae</taxon>
        <taxon>Desulfobacca</taxon>
    </lineage>
</organism>
<keyword evidence="4" id="KW-0479">Metal-binding</keyword>
<dbReference type="GO" id="GO:0016491">
    <property type="term" value="F:oxidoreductase activity"/>
    <property type="evidence" value="ECO:0007669"/>
    <property type="project" value="UniProtKB-KW"/>
</dbReference>